<sequence>MTDFSTKLGQQQQLFAVETTVNSSNPISSETIEHLNDIIMAQYDMSLYERRIFIKVIEQIPTDLVEINGIKILNEIIVDAREIIASNGLKGESAYMELQKATSNLIKHVCKISEKDGLLQVALLSSAKYLKGKGLIKLKFDSNLHPYLVKLKNQFNTFHLEKLIHFKSYYSQCLYELFKKVPKSNGTYTASVELLRNILRIGETEYARYYDFKRYVIQQAQKELVGHEVAFHFKEKKQGKKVIAIQFIFTTI</sequence>
<organism evidence="3 4">
    <name type="scientific">Emticicia aquatica</name>
    <dbReference type="NCBI Taxonomy" id="1681835"/>
    <lineage>
        <taxon>Bacteria</taxon>
        <taxon>Pseudomonadati</taxon>
        <taxon>Bacteroidota</taxon>
        <taxon>Cytophagia</taxon>
        <taxon>Cytophagales</taxon>
        <taxon>Leadbetterellaceae</taxon>
        <taxon>Emticicia</taxon>
    </lineage>
</organism>
<gene>
    <name evidence="3" type="ORF">EMA8858_03954</name>
</gene>
<protein>
    <recommendedName>
        <fullName evidence="2">Initiator Rep protein WH1 domain-containing protein</fullName>
    </recommendedName>
</protein>
<dbReference type="Gene3D" id="1.10.10.10">
    <property type="entry name" value="Winged helix-like DNA-binding domain superfamily/Winged helix DNA-binding domain"/>
    <property type="match status" value="2"/>
</dbReference>
<evidence type="ECO:0000256" key="1">
    <source>
        <dbReference type="ARBA" id="ARBA00038283"/>
    </source>
</evidence>
<keyword evidence="4" id="KW-1185">Reference proteome</keyword>
<comment type="caution">
    <text evidence="3">The sequence shown here is derived from an EMBL/GenBank/DDBJ whole genome shotgun (WGS) entry which is preliminary data.</text>
</comment>
<dbReference type="Proteomes" id="UP000837932">
    <property type="component" value="Unassembled WGS sequence"/>
</dbReference>
<dbReference type="InterPro" id="IPR036388">
    <property type="entry name" value="WH-like_DNA-bd_sf"/>
</dbReference>
<dbReference type="RefSeq" id="WP_238808626.1">
    <property type="nucleotide sequence ID" value="NZ_CAKLPY010000006.1"/>
</dbReference>
<reference evidence="3" key="1">
    <citation type="submission" date="2021-12" db="EMBL/GenBank/DDBJ databases">
        <authorList>
            <person name="Rodrigo-Torres L."/>
            <person name="Arahal R. D."/>
            <person name="Lucena T."/>
        </authorList>
    </citation>
    <scope>NUCLEOTIDE SEQUENCE</scope>
    <source>
        <strain evidence="3">CECT 8858</strain>
    </source>
</reference>
<evidence type="ECO:0000259" key="2">
    <source>
        <dbReference type="Pfam" id="PF01051"/>
    </source>
</evidence>
<name>A0ABM9AWF7_9BACT</name>
<dbReference type="InterPro" id="IPR036390">
    <property type="entry name" value="WH_DNA-bd_sf"/>
</dbReference>
<dbReference type="SUPFAM" id="SSF46785">
    <property type="entry name" value="Winged helix' DNA-binding domain"/>
    <property type="match status" value="2"/>
</dbReference>
<evidence type="ECO:0000313" key="4">
    <source>
        <dbReference type="Proteomes" id="UP000837932"/>
    </source>
</evidence>
<comment type="similarity">
    <text evidence="1">Belongs to the initiator RepB protein family.</text>
</comment>
<dbReference type="InterPro" id="IPR000525">
    <property type="entry name" value="Initiator_Rep_WH1"/>
</dbReference>
<dbReference type="Pfam" id="PF01051">
    <property type="entry name" value="Rep3_N"/>
    <property type="match status" value="1"/>
</dbReference>
<feature type="domain" description="Initiator Rep protein WH1" evidence="2">
    <location>
        <begin position="34"/>
        <end position="179"/>
    </location>
</feature>
<accession>A0ABM9AWF7</accession>
<dbReference type="EMBL" id="CAKLPY010000006">
    <property type="protein sequence ID" value="CAH0997820.1"/>
    <property type="molecule type" value="Genomic_DNA"/>
</dbReference>
<dbReference type="Pfam" id="PF21205">
    <property type="entry name" value="Rep3_C"/>
    <property type="match status" value="1"/>
</dbReference>
<proteinExistence type="inferred from homology"/>
<evidence type="ECO:0000313" key="3">
    <source>
        <dbReference type="EMBL" id="CAH0997820.1"/>
    </source>
</evidence>